<keyword evidence="6" id="KW-1185">Reference proteome</keyword>
<dbReference type="SUPFAM" id="SSF57756">
    <property type="entry name" value="Retrovirus zinc finger-like domains"/>
    <property type="match status" value="1"/>
</dbReference>
<dbReference type="AlphaFoldDB" id="A0A0L0VBY3"/>
<feature type="domain" description="CCHC-type" evidence="4">
    <location>
        <begin position="916"/>
        <end position="931"/>
    </location>
</feature>
<evidence type="ECO:0000259" key="4">
    <source>
        <dbReference type="PROSITE" id="PS50158"/>
    </source>
</evidence>
<proteinExistence type="predicted"/>
<dbReference type="InterPro" id="IPR001878">
    <property type="entry name" value="Znf_CCHC"/>
</dbReference>
<dbReference type="GO" id="GO:0008270">
    <property type="term" value="F:zinc ion binding"/>
    <property type="evidence" value="ECO:0007669"/>
    <property type="project" value="UniProtKB-KW"/>
</dbReference>
<evidence type="ECO:0000256" key="1">
    <source>
        <dbReference type="ARBA" id="ARBA00022664"/>
    </source>
</evidence>
<dbReference type="OrthoDB" id="2508363at2759"/>
<dbReference type="Gene3D" id="4.10.60.10">
    <property type="entry name" value="Zinc finger, CCHC-type"/>
    <property type="match status" value="1"/>
</dbReference>
<feature type="compositionally biased region" description="Low complexity" evidence="3">
    <location>
        <begin position="480"/>
        <end position="502"/>
    </location>
</feature>
<feature type="region of interest" description="Disordered" evidence="3">
    <location>
        <begin position="456"/>
        <end position="538"/>
    </location>
</feature>
<feature type="compositionally biased region" description="Acidic residues" evidence="3">
    <location>
        <begin position="939"/>
        <end position="957"/>
    </location>
</feature>
<reference evidence="6" key="1">
    <citation type="submission" date="2014-03" db="EMBL/GenBank/DDBJ databases">
        <title>The Genome Sequence of Puccinia striiformis f. sp. tritici PST-78.</title>
        <authorList>
            <consortium name="The Broad Institute Genome Sequencing Platform"/>
            <person name="Cuomo C."/>
            <person name="Hulbert S."/>
            <person name="Chen X."/>
            <person name="Walker B."/>
            <person name="Young S.K."/>
            <person name="Zeng Q."/>
            <person name="Gargeya S."/>
            <person name="Fitzgerald M."/>
            <person name="Haas B."/>
            <person name="Abouelleil A."/>
            <person name="Alvarado L."/>
            <person name="Arachchi H.M."/>
            <person name="Berlin A.M."/>
            <person name="Chapman S.B."/>
            <person name="Goldberg J."/>
            <person name="Griggs A."/>
            <person name="Gujja S."/>
            <person name="Hansen M."/>
            <person name="Howarth C."/>
            <person name="Imamovic A."/>
            <person name="Larimer J."/>
            <person name="McCowan C."/>
            <person name="Montmayeur A."/>
            <person name="Murphy C."/>
            <person name="Neiman D."/>
            <person name="Pearson M."/>
            <person name="Priest M."/>
            <person name="Roberts A."/>
            <person name="Saif S."/>
            <person name="Shea T."/>
            <person name="Sisk P."/>
            <person name="Sykes S."/>
            <person name="Wortman J."/>
            <person name="Nusbaum C."/>
            <person name="Birren B."/>
        </authorList>
    </citation>
    <scope>NUCLEOTIDE SEQUENCE [LARGE SCALE GENOMIC DNA]</scope>
    <source>
        <strain evidence="6">race PST-78</strain>
    </source>
</reference>
<evidence type="ECO:0000256" key="3">
    <source>
        <dbReference type="SAM" id="MobiDB-lite"/>
    </source>
</evidence>
<organism evidence="5 6">
    <name type="scientific">Puccinia striiformis f. sp. tritici PST-78</name>
    <dbReference type="NCBI Taxonomy" id="1165861"/>
    <lineage>
        <taxon>Eukaryota</taxon>
        <taxon>Fungi</taxon>
        <taxon>Dikarya</taxon>
        <taxon>Basidiomycota</taxon>
        <taxon>Pucciniomycotina</taxon>
        <taxon>Pucciniomycetes</taxon>
        <taxon>Pucciniales</taxon>
        <taxon>Pucciniaceae</taxon>
        <taxon>Puccinia</taxon>
    </lineage>
</organism>
<gene>
    <name evidence="5" type="ORF">PSTG_10291</name>
</gene>
<protein>
    <recommendedName>
        <fullName evidence="4">CCHC-type domain-containing protein</fullName>
    </recommendedName>
</protein>
<evidence type="ECO:0000256" key="2">
    <source>
        <dbReference type="PROSITE-ProRule" id="PRU00047"/>
    </source>
</evidence>
<dbReference type="SMART" id="SM00343">
    <property type="entry name" value="ZnF_C2HC"/>
    <property type="match status" value="1"/>
</dbReference>
<keyword evidence="2" id="KW-0862">Zinc</keyword>
<dbReference type="Pfam" id="PF00098">
    <property type="entry name" value="zf-CCHC"/>
    <property type="match status" value="1"/>
</dbReference>
<evidence type="ECO:0000313" key="6">
    <source>
        <dbReference type="Proteomes" id="UP000054564"/>
    </source>
</evidence>
<dbReference type="PROSITE" id="PS50158">
    <property type="entry name" value="ZF_CCHC"/>
    <property type="match status" value="1"/>
</dbReference>
<feature type="region of interest" description="Disordered" evidence="3">
    <location>
        <begin position="881"/>
        <end position="968"/>
    </location>
</feature>
<feature type="region of interest" description="Disordered" evidence="3">
    <location>
        <begin position="329"/>
        <end position="348"/>
    </location>
</feature>
<keyword evidence="2" id="KW-0863">Zinc-finger</keyword>
<comment type="caution">
    <text evidence="5">The sequence shown here is derived from an EMBL/GenBank/DDBJ whole genome shotgun (WGS) entry which is preliminary data.</text>
</comment>
<dbReference type="Proteomes" id="UP000054564">
    <property type="component" value="Unassembled WGS sequence"/>
</dbReference>
<dbReference type="GO" id="GO:0006397">
    <property type="term" value="P:mRNA processing"/>
    <property type="evidence" value="ECO:0007669"/>
    <property type="project" value="UniProtKB-KW"/>
</dbReference>
<sequence length="1212" mass="138780">MTLFSTHKLLYQDFALHLYFVKQQRADNPPPPPFVDPLTSDERLDRIIKNVLANQEAELDHKIFLNQSLREYQTVKMMEATARRDSVYQFMVHLTSELIKDPRPTLHLKDFNATYFKKKFEALEKNLTNDKLNPLYVPNLATFNIRFEDYKDALVKAQEIEVQATQTRDKTIVPTTKVLKIEYQPTPIDKLPSPIPEVTGNFHLDKHLAKTSITDKPANKKEKATKKKILPLESALGDSPISSFTTEPYFEDLEPTTSLPSPFLKKITLKKELPTITHSESKEEKEPTDCSFSVVLEKIARKKTLPILSDSEDEINEDQAIPTLIPSTLTLKGEPNKRDEPTKFLKPWKGTVKPPKSLGIIRKPRSLNVSQASNKTESETESKSKDEIQEADIIKILIKKHVKIHASYLKAIVDKDMKRILDQAQQSQLILQKLIPNKEIQSYLSGWNPWIEKKKVFPAPPKNKKRPKSDKRHQPHQSGSNRPNQSYSNNSSQARSNNSRNQACSDVHRNRDRSNNNQRQGHSNNQSSNKRPREESEDLEDAVRWAKVHRATAVLGAFFRHTKSLRIEIKSLTDIASVLSQTPTPDNSADIIEKLEQSEVSILSNVKQDLITEVRVYVQKEVESLTTTVTTSFEGIMTQLRNMEQNSNDKFNDLQRDIVEIKKEIISVDNRVAKAESNRDLPTHQTQSIKEDDDRGPRLTEKEVRKLLPPLTEWVSFSGEGEYDYIEFIQYCDLILETYWAKEDIVVVRLPRLFRGVAKVWWKTKSTAMGKASCWQTWKDLMKAQFNTSTWRSKMKEAFRKGKLDPSVHVISTWCVAQHRRLECISPGLSLKEINEEILERCPGTLANSVNCRLPDLNVDLTVLINIMEDIVTKVNRDRKPFKENPYKRTGAQENPFPDNKKETPPPRRTPASGECFNCGEKGHHRQDCPKPQKKIMEVDGELQPEDPAESDSEPSSDLELMPTTPDENYRYLPQQWDPNMKVGHISDAKLLVTKPEKGRSYTWGKTSYTSVIFEGQMIKTLLDIGAFCSCTSSSFLEECYREWQSHLLPVPRAKFSSCNSAMKALGIVSMPLIFPHSKGSLRLIIELVVMEDALCDYLILGNHAFCMYGIDIFQSRDRFYTIGGDWKRKFQICHIKTTTTEEVTTNNVELLHEIASFESEYLSQASLSHLLSDQQKKDILQVCFESKEAFCTTEEPIGDPRTLLAPSLEKP</sequence>
<accession>A0A0L0VBY3</accession>
<name>A0A0L0VBY3_9BASI</name>
<feature type="compositionally biased region" description="Basic and acidic residues" evidence="3">
    <location>
        <begin position="926"/>
        <end position="938"/>
    </location>
</feature>
<dbReference type="InterPro" id="IPR036875">
    <property type="entry name" value="Znf_CCHC_sf"/>
</dbReference>
<feature type="compositionally biased region" description="Basic and acidic residues" evidence="3">
    <location>
        <begin position="334"/>
        <end position="343"/>
    </location>
</feature>
<feature type="compositionally biased region" description="Basic residues" evidence="3">
    <location>
        <begin position="462"/>
        <end position="475"/>
    </location>
</feature>
<evidence type="ECO:0000313" key="5">
    <source>
        <dbReference type="EMBL" id="KNE96459.1"/>
    </source>
</evidence>
<dbReference type="GO" id="GO:0003676">
    <property type="term" value="F:nucleic acid binding"/>
    <property type="evidence" value="ECO:0007669"/>
    <property type="project" value="InterPro"/>
</dbReference>
<keyword evidence="1" id="KW-0507">mRNA processing</keyword>
<keyword evidence="2" id="KW-0479">Metal-binding</keyword>
<feature type="region of interest" description="Disordered" evidence="3">
    <location>
        <begin position="676"/>
        <end position="697"/>
    </location>
</feature>
<dbReference type="EMBL" id="AJIL01000082">
    <property type="protein sequence ID" value="KNE96459.1"/>
    <property type="molecule type" value="Genomic_DNA"/>
</dbReference>